<evidence type="ECO:0000313" key="5">
    <source>
        <dbReference type="Proteomes" id="UP000770717"/>
    </source>
</evidence>
<protein>
    <recommendedName>
        <fullName evidence="6">Microtubule-associated protein 1S</fullName>
    </recommendedName>
</protein>
<feature type="compositionally biased region" description="Polar residues" evidence="1">
    <location>
        <begin position="585"/>
        <end position="594"/>
    </location>
</feature>
<evidence type="ECO:0000256" key="1">
    <source>
        <dbReference type="SAM" id="MobiDB-lite"/>
    </source>
</evidence>
<feature type="compositionally biased region" description="Basic and acidic residues" evidence="1">
    <location>
        <begin position="551"/>
        <end position="564"/>
    </location>
</feature>
<dbReference type="PANTHER" id="PTHR13843:SF11">
    <property type="entry name" value="MICROTUBULE-ASSOCIATED PROTEIN 1S"/>
    <property type="match status" value="1"/>
</dbReference>
<dbReference type="GO" id="GO:0045202">
    <property type="term" value="C:synapse"/>
    <property type="evidence" value="ECO:0007669"/>
    <property type="project" value="TreeGrafter"/>
</dbReference>
<organism evidence="4 5">
    <name type="scientific">Eleutherodactylus coqui</name>
    <name type="common">Puerto Rican coqui</name>
    <dbReference type="NCBI Taxonomy" id="57060"/>
    <lineage>
        <taxon>Eukaryota</taxon>
        <taxon>Metazoa</taxon>
        <taxon>Chordata</taxon>
        <taxon>Craniata</taxon>
        <taxon>Vertebrata</taxon>
        <taxon>Euteleostomi</taxon>
        <taxon>Amphibia</taxon>
        <taxon>Batrachia</taxon>
        <taxon>Anura</taxon>
        <taxon>Neobatrachia</taxon>
        <taxon>Hyloidea</taxon>
        <taxon>Eleutherodactylidae</taxon>
        <taxon>Eleutherodactylinae</taxon>
        <taxon>Eleutherodactylus</taxon>
        <taxon>Eleutherodactylus</taxon>
    </lineage>
</organism>
<dbReference type="InterPro" id="IPR026074">
    <property type="entry name" value="MAP1"/>
</dbReference>
<sequence length="1189" mass="129686">MLLQGGGGFSIEDFIHIFTDKEIGETLGSSDPTARVCLTVSCPNNWDLSHIDQCSLQDFIELQFNKDKIVLETEGLLELAEYLSESLEPPSPFELLESPTTVGFLKLSKPCCYVFPGGRGDSAFFAVNGFNMLVNGGSDARSPFWKLIRHLDRVDSILLTHMGLDNLPGINSLLQRKIAEMEEDISQGQQPNIEWLKNLVSPELGVVFMNTAAKLIAEEDPTMVRVKEEALLTVQCLEKLGIHPEPLYRSGNTVEPTILFQKMGVGRLEMYILNPVKGSKDLEAFRKWLGSEEYKTPDLPLTSLTSACVLLVWHPSAPSERIVRVLFPGCTPQNKIFEGLEKLKHLDFLKYPVITQKELDMMRYNHSERIGAKPSRTDSKESLGSGSGRLSVELKLGSGKEKPFKVQKKELHPDEKARSKTPIETSKESGTDGEKQKDGKGKAEPASEKRKLDLKLKSVKDKAPVKKEQIKDEKKSLKKDTLVDKKRELAKPEAKRDLRPPLNDAKTETPRRETKESKVEEGKISRLGVKDIKKVSVTPDSRRPNSKVGSLKKELGGIKKEMDAGAKSLVKGKPPKLKQVKESKSQPTQKDVATVSSNPIPCEVVIDFQKASKGIELACAEVDNNVNNQNGLGIHTKNGPGAVEAESPNGFRYMETSPSKGLVPVSPLAKTPRSEISVNFDLTPTNLEIQEKNRSGQDWPDDPCGSSEEKTLELASPFNSEHHSPAVAPLSSGQALSSVDGKNLNSFKVPPKSSQDNSNSSQGKQTSCLSLSPFREDPPDVSPTITTPSLPAEVGSPHSTEVDESLSISSFEQTLPPVSESPRDDSPEIHAASRVGLSLPVRSSHSSEPEGQSERSASPHDVDLCLVSPCEFEHLKSDAVASPRDSDSDPSQELPKPPCSPGKHFLNGPETPPTSVSESLPTISDSGPEEGSSVAIDGASDSEGDNTPRLLDPMPPPLKDPHPTPPQPGICMVDPEALPIDLGDKTQNHMSASNLRNNASKISGLSGKVRGIGEKTSKTTAVGLEMSERTRTGVESKQTVARRSIGNTIRASPTGSRLSSAALSRTPRPVLPPSLPVYVDLAYLPGGSAAQTMDEEFFKLLRSYFYVVSGDDPVKEKFTRKILDSLLAGKRNWPQEMQVTLIPTFESTAVHAWYEETHALQQSLGIFVLGSTSSVSMQDETFPACKVEF</sequence>
<dbReference type="GO" id="GO:0000226">
    <property type="term" value="P:microtubule cytoskeleton organization"/>
    <property type="evidence" value="ECO:0007669"/>
    <property type="project" value="InterPro"/>
</dbReference>
<feature type="compositionally biased region" description="Basic and acidic residues" evidence="1">
    <location>
        <begin position="425"/>
        <end position="534"/>
    </location>
</feature>
<dbReference type="AlphaFoldDB" id="A0A8J6KC84"/>
<dbReference type="EMBL" id="WNTK01000003">
    <property type="protein sequence ID" value="KAG9486320.1"/>
    <property type="molecule type" value="Genomic_DNA"/>
</dbReference>
<dbReference type="OrthoDB" id="5371837at2759"/>
<dbReference type="Pfam" id="PF25281">
    <property type="entry name" value="MBL_MAP1B"/>
    <property type="match status" value="1"/>
</dbReference>
<comment type="caution">
    <text evidence="4">The sequence shown here is derived from an EMBL/GenBank/DDBJ whole genome shotgun (WGS) entry which is preliminary data.</text>
</comment>
<dbReference type="GO" id="GO:0003779">
    <property type="term" value="F:actin binding"/>
    <property type="evidence" value="ECO:0007669"/>
    <property type="project" value="TreeGrafter"/>
</dbReference>
<feature type="compositionally biased region" description="Polar residues" evidence="1">
    <location>
        <begin position="913"/>
        <end position="925"/>
    </location>
</feature>
<feature type="domain" description="Microtubule-associated protein 1B/S N-terminal" evidence="2">
    <location>
        <begin position="2"/>
        <end position="85"/>
    </location>
</feature>
<name>A0A8J6KC84_ELECQ</name>
<proteinExistence type="predicted"/>
<dbReference type="GO" id="GO:0016358">
    <property type="term" value="P:dendrite development"/>
    <property type="evidence" value="ECO:0007669"/>
    <property type="project" value="TreeGrafter"/>
</dbReference>
<dbReference type="Pfam" id="PF23415">
    <property type="entry name" value="MAPB1_N"/>
    <property type="match status" value="1"/>
</dbReference>
<dbReference type="GO" id="GO:0030425">
    <property type="term" value="C:dendrite"/>
    <property type="evidence" value="ECO:0007669"/>
    <property type="project" value="TreeGrafter"/>
</dbReference>
<feature type="compositionally biased region" description="Pro residues" evidence="1">
    <location>
        <begin position="953"/>
        <end position="968"/>
    </location>
</feature>
<dbReference type="InterPro" id="IPR056617">
    <property type="entry name" value="MAP1B/S_N"/>
</dbReference>
<evidence type="ECO:0008006" key="6">
    <source>
        <dbReference type="Google" id="ProtNLM"/>
    </source>
</evidence>
<feature type="compositionally biased region" description="Polar residues" evidence="1">
    <location>
        <begin position="841"/>
        <end position="856"/>
    </location>
</feature>
<keyword evidence="5" id="KW-1185">Reference proteome</keyword>
<feature type="compositionally biased region" description="Basic and acidic residues" evidence="1">
    <location>
        <begin position="398"/>
        <end position="418"/>
    </location>
</feature>
<evidence type="ECO:0000313" key="4">
    <source>
        <dbReference type="EMBL" id="KAG9486320.1"/>
    </source>
</evidence>
<dbReference type="GO" id="GO:0007409">
    <property type="term" value="P:axonogenesis"/>
    <property type="evidence" value="ECO:0007669"/>
    <property type="project" value="TreeGrafter"/>
</dbReference>
<gene>
    <name evidence="4" type="ORF">GDO78_006619</name>
</gene>
<feature type="region of interest" description="Disordered" evidence="1">
    <location>
        <begin position="876"/>
        <end position="968"/>
    </location>
</feature>
<evidence type="ECO:0000259" key="2">
    <source>
        <dbReference type="Pfam" id="PF23415"/>
    </source>
</evidence>
<dbReference type="InterPro" id="IPR057480">
    <property type="entry name" value="MAP1A/B/S-like_MBL"/>
</dbReference>
<dbReference type="GO" id="GO:0031114">
    <property type="term" value="P:regulation of microtubule depolymerization"/>
    <property type="evidence" value="ECO:0007669"/>
    <property type="project" value="TreeGrafter"/>
</dbReference>
<dbReference type="GO" id="GO:0005874">
    <property type="term" value="C:microtubule"/>
    <property type="evidence" value="ECO:0007669"/>
    <property type="project" value="InterPro"/>
</dbReference>
<feature type="compositionally biased region" description="Basic and acidic residues" evidence="1">
    <location>
        <begin position="370"/>
        <end position="381"/>
    </location>
</feature>
<feature type="region of interest" description="Disordered" evidence="1">
    <location>
        <begin position="689"/>
        <end position="862"/>
    </location>
</feature>
<reference evidence="4" key="1">
    <citation type="thesis" date="2020" institute="ProQuest LLC" country="789 East Eisenhower Parkway, Ann Arbor, MI, USA">
        <title>Comparative Genomics and Chromosome Evolution.</title>
        <authorList>
            <person name="Mudd A.B."/>
        </authorList>
    </citation>
    <scope>NUCLEOTIDE SEQUENCE</scope>
    <source>
        <strain evidence="4">HN-11 Male</strain>
        <tissue evidence="4">Kidney and liver</tissue>
    </source>
</reference>
<feature type="domain" description="Microtubule-associated protein 1A/B/S-like MBL-like" evidence="3">
    <location>
        <begin position="90"/>
        <end position="360"/>
    </location>
</feature>
<dbReference type="GO" id="GO:0005875">
    <property type="term" value="C:microtubule associated complex"/>
    <property type="evidence" value="ECO:0007669"/>
    <property type="project" value="TreeGrafter"/>
</dbReference>
<dbReference type="Proteomes" id="UP000770717">
    <property type="component" value="Unassembled WGS sequence"/>
</dbReference>
<evidence type="ECO:0000259" key="3">
    <source>
        <dbReference type="Pfam" id="PF25281"/>
    </source>
</evidence>
<dbReference type="GO" id="GO:0008017">
    <property type="term" value="F:microtubule binding"/>
    <property type="evidence" value="ECO:0007669"/>
    <property type="project" value="InterPro"/>
</dbReference>
<accession>A0A8J6KC84</accession>
<feature type="region of interest" description="Disordered" evidence="1">
    <location>
        <begin position="370"/>
        <end position="594"/>
    </location>
</feature>
<dbReference type="PANTHER" id="PTHR13843">
    <property type="entry name" value="MICROTUBULE-ASSOCIATED PROTEIN"/>
    <property type="match status" value="1"/>
</dbReference>
<feature type="compositionally biased region" description="Polar residues" evidence="1">
    <location>
        <begin position="752"/>
        <end position="770"/>
    </location>
</feature>
<dbReference type="GO" id="GO:0043025">
    <property type="term" value="C:neuronal cell body"/>
    <property type="evidence" value="ECO:0007669"/>
    <property type="project" value="TreeGrafter"/>
</dbReference>
<dbReference type="GO" id="GO:0005829">
    <property type="term" value="C:cytosol"/>
    <property type="evidence" value="ECO:0007669"/>
    <property type="project" value="TreeGrafter"/>
</dbReference>